<dbReference type="AlphaFoldDB" id="A0AAN8MXV8"/>
<reference evidence="1 2" key="1">
    <citation type="submission" date="2019-10" db="EMBL/GenBank/DDBJ databases">
        <authorList>
            <person name="Palmer J.M."/>
        </authorList>
    </citation>
    <scope>NUCLEOTIDE SEQUENCE [LARGE SCALE GENOMIC DNA]</scope>
    <source>
        <strain evidence="1 2">TWF718</strain>
    </source>
</reference>
<dbReference type="Proteomes" id="UP001313282">
    <property type="component" value="Unassembled WGS sequence"/>
</dbReference>
<name>A0AAN8MXV8_9PEZI</name>
<proteinExistence type="predicted"/>
<gene>
    <name evidence="1" type="ORF">TWF718_004493</name>
</gene>
<comment type="caution">
    <text evidence="1">The sequence shown here is derived from an EMBL/GenBank/DDBJ whole genome shotgun (WGS) entry which is preliminary data.</text>
</comment>
<sequence>MILRTGSAACKKAGLTGSKRKEMVWYIRMYSLLAKYQGAKILAGTLTSLEKAHLLYCTLSLPGQAAWQASPPATNQLIEAAVNSGLHACGLSRQLNRLCFFQGLNH</sequence>
<dbReference type="EMBL" id="JAVHNR010000002">
    <property type="protein sequence ID" value="KAK6351329.1"/>
    <property type="molecule type" value="Genomic_DNA"/>
</dbReference>
<evidence type="ECO:0000313" key="1">
    <source>
        <dbReference type="EMBL" id="KAK6351329.1"/>
    </source>
</evidence>
<protein>
    <submittedName>
        <fullName evidence="1">Uncharacterized protein</fullName>
    </submittedName>
</protein>
<accession>A0AAN8MXV8</accession>
<evidence type="ECO:0000313" key="2">
    <source>
        <dbReference type="Proteomes" id="UP001313282"/>
    </source>
</evidence>
<keyword evidence="2" id="KW-1185">Reference proteome</keyword>
<organism evidence="1 2">
    <name type="scientific">Orbilia javanica</name>
    <dbReference type="NCBI Taxonomy" id="47235"/>
    <lineage>
        <taxon>Eukaryota</taxon>
        <taxon>Fungi</taxon>
        <taxon>Dikarya</taxon>
        <taxon>Ascomycota</taxon>
        <taxon>Pezizomycotina</taxon>
        <taxon>Orbiliomycetes</taxon>
        <taxon>Orbiliales</taxon>
        <taxon>Orbiliaceae</taxon>
        <taxon>Orbilia</taxon>
    </lineage>
</organism>